<dbReference type="Proteomes" id="UP001642464">
    <property type="component" value="Unassembled WGS sequence"/>
</dbReference>
<dbReference type="InterPro" id="IPR051826">
    <property type="entry name" value="E3_ubiquitin-ligase_domain"/>
</dbReference>
<keyword evidence="1" id="KW-0479">Metal-binding</keyword>
<gene>
    <name evidence="3" type="ORF">SCF082_LOCUS28606</name>
</gene>
<dbReference type="SUPFAM" id="SSF57850">
    <property type="entry name" value="RING/U-box"/>
    <property type="match status" value="1"/>
</dbReference>
<keyword evidence="4" id="KW-1185">Reference proteome</keyword>
<feature type="domain" description="RING-type" evidence="2">
    <location>
        <begin position="148"/>
        <end position="195"/>
    </location>
</feature>
<dbReference type="InterPro" id="IPR001841">
    <property type="entry name" value="Znf_RING"/>
</dbReference>
<evidence type="ECO:0000256" key="1">
    <source>
        <dbReference type="PROSITE-ProRule" id="PRU00175"/>
    </source>
</evidence>
<comment type="caution">
    <text evidence="3">The sequence shown here is derived from an EMBL/GenBank/DDBJ whole genome shotgun (WGS) entry which is preliminary data.</text>
</comment>
<protein>
    <submittedName>
        <fullName evidence="3">RING finger protein 145</fullName>
    </submittedName>
</protein>
<organism evidence="3 4">
    <name type="scientific">Durusdinium trenchii</name>
    <dbReference type="NCBI Taxonomy" id="1381693"/>
    <lineage>
        <taxon>Eukaryota</taxon>
        <taxon>Sar</taxon>
        <taxon>Alveolata</taxon>
        <taxon>Dinophyceae</taxon>
        <taxon>Suessiales</taxon>
        <taxon>Symbiodiniaceae</taxon>
        <taxon>Durusdinium</taxon>
    </lineage>
</organism>
<sequence>MPCPFGIRSAAHQLERQGAWASSYRAVLQRCGEEPWNMQVAIHKHMEGFVITNPCCSDAVQQWNDEHPELSIQAGHVIMELNGFSDYSNMREQLRSASTLNLLMSTVRDADQEKAFQVHLKREGLFAALDALVVKVHSVPGDCGAEACSICHEDMDGAENHGGGCCVRLPCGHHFHELCVKKWLVTGKHRCPLCNGHLDLQ</sequence>
<evidence type="ECO:0000259" key="2">
    <source>
        <dbReference type="PROSITE" id="PS50089"/>
    </source>
</evidence>
<reference evidence="3 4" key="1">
    <citation type="submission" date="2024-02" db="EMBL/GenBank/DDBJ databases">
        <authorList>
            <person name="Chen Y."/>
            <person name="Shah S."/>
            <person name="Dougan E. K."/>
            <person name="Thang M."/>
            <person name="Chan C."/>
        </authorList>
    </citation>
    <scope>NUCLEOTIDE SEQUENCE [LARGE SCALE GENOMIC DNA]</scope>
</reference>
<accession>A0ABP0MND7</accession>
<keyword evidence="1" id="KW-0863">Zinc-finger</keyword>
<evidence type="ECO:0000313" key="3">
    <source>
        <dbReference type="EMBL" id="CAK9052234.1"/>
    </source>
</evidence>
<dbReference type="SMART" id="SM00184">
    <property type="entry name" value="RING"/>
    <property type="match status" value="1"/>
</dbReference>
<evidence type="ECO:0000313" key="4">
    <source>
        <dbReference type="Proteomes" id="UP001642464"/>
    </source>
</evidence>
<dbReference type="CDD" id="cd16448">
    <property type="entry name" value="RING-H2"/>
    <property type="match status" value="1"/>
</dbReference>
<dbReference type="Pfam" id="PF13639">
    <property type="entry name" value="zf-RING_2"/>
    <property type="match status" value="1"/>
</dbReference>
<dbReference type="PROSITE" id="PS50089">
    <property type="entry name" value="ZF_RING_2"/>
    <property type="match status" value="1"/>
</dbReference>
<dbReference type="Gene3D" id="3.30.40.10">
    <property type="entry name" value="Zinc/RING finger domain, C3HC4 (zinc finger)"/>
    <property type="match status" value="1"/>
</dbReference>
<keyword evidence="1" id="KW-0862">Zinc</keyword>
<name>A0ABP0MND7_9DINO</name>
<proteinExistence type="predicted"/>
<dbReference type="InterPro" id="IPR013083">
    <property type="entry name" value="Znf_RING/FYVE/PHD"/>
</dbReference>
<dbReference type="EMBL" id="CAXAMM010022570">
    <property type="protein sequence ID" value="CAK9052234.1"/>
    <property type="molecule type" value="Genomic_DNA"/>
</dbReference>
<dbReference type="PANTHER" id="PTHR22765">
    <property type="entry name" value="RING FINGER AND PROTEASE ASSOCIATED DOMAIN-CONTAINING"/>
    <property type="match status" value="1"/>
</dbReference>